<comment type="caution">
    <text evidence="2">The sequence shown here is derived from an EMBL/GenBank/DDBJ whole genome shotgun (WGS) entry which is preliminary data.</text>
</comment>
<evidence type="ECO:0000256" key="1">
    <source>
        <dbReference type="SAM" id="MobiDB-lite"/>
    </source>
</evidence>
<feature type="compositionally biased region" description="Acidic residues" evidence="1">
    <location>
        <begin position="26"/>
        <end position="40"/>
    </location>
</feature>
<feature type="compositionally biased region" description="Polar residues" evidence="1">
    <location>
        <begin position="260"/>
        <end position="281"/>
    </location>
</feature>
<evidence type="ECO:0000313" key="2">
    <source>
        <dbReference type="EMBL" id="RIA95599.1"/>
    </source>
</evidence>
<dbReference type="EMBL" id="QKYT01000059">
    <property type="protein sequence ID" value="RIA95599.1"/>
    <property type="molecule type" value="Genomic_DNA"/>
</dbReference>
<proteinExistence type="predicted"/>
<dbReference type="OrthoDB" id="2415032at2759"/>
<feature type="compositionally biased region" description="Polar residues" evidence="1">
    <location>
        <begin position="466"/>
        <end position="476"/>
    </location>
</feature>
<sequence length="553" mass="62842">MERKRQEQRNKENHKESNQEVVDFMQDGDIDEDSIWDDISDNQMDIDKNDKNDDRINSEDNLKQVLEKYCQNMNDDIKRKSLSLEDPVVKKDPDVISNFNSNFNSNQISNSNSKSISKSIPNVKNNVKTNFNISRKSKIIRSFPPSKPKLIKINPIQPSIMSNSSIKSNISILEPSNNEISSMDIIHFANKPIRGKKISLPSKSERISLLNINKRELDSSNNNSSTKRQRTEDVYDVNSKNNTINSSINANEKVKDSRILPSSSSNVKNKRISSQSNGTSPQSNKNLLDDNLSNSQSIPIYNISSAQISNQVQTGVYHVNSEIIKALASRSSKSSSSSSSNPPKFRPIAAKVSPSQSNNYNDYTNVYNTRKLPSNSNNSRTSNRLASIRNPIHNDNFPKNDSDKNVPISTTSAQHTSYFHKSYVQSTSTSPTTPTTLNNNNTQFNLENLISSQIISSNKQSSTTNDQPNQNIEMDNNDLSFNHPFYKKLRDPTLADIDLWMNDWVKSMNDTLEKEKHDLIKEKNILDCWKIKISTRLNVKNIQNLKWNIQNYN</sequence>
<feature type="region of interest" description="Disordered" evidence="1">
    <location>
        <begin position="217"/>
        <end position="291"/>
    </location>
</feature>
<protein>
    <submittedName>
        <fullName evidence="2">Uncharacterized protein</fullName>
    </submittedName>
</protein>
<feature type="compositionally biased region" description="Low complexity" evidence="1">
    <location>
        <begin position="329"/>
        <end position="340"/>
    </location>
</feature>
<feature type="compositionally biased region" description="Low complexity" evidence="1">
    <location>
        <begin position="282"/>
        <end position="291"/>
    </location>
</feature>
<evidence type="ECO:0000313" key="3">
    <source>
        <dbReference type="Proteomes" id="UP000265703"/>
    </source>
</evidence>
<feature type="compositionally biased region" description="Basic and acidic residues" evidence="1">
    <location>
        <begin position="45"/>
        <end position="59"/>
    </location>
</feature>
<gene>
    <name evidence="2" type="ORF">C1645_473392</name>
</gene>
<dbReference type="AlphaFoldDB" id="A0A397TE50"/>
<reference evidence="2 3" key="1">
    <citation type="submission" date="2018-06" db="EMBL/GenBank/DDBJ databases">
        <title>Comparative genomics reveals the genomic features of Rhizophagus irregularis, R. cerebriforme, R. diaphanum and Gigaspora rosea, and their symbiotic lifestyle signature.</title>
        <authorList>
            <person name="Morin E."/>
            <person name="San Clemente H."/>
            <person name="Chen E.C.H."/>
            <person name="De La Providencia I."/>
            <person name="Hainaut M."/>
            <person name="Kuo A."/>
            <person name="Kohler A."/>
            <person name="Murat C."/>
            <person name="Tang N."/>
            <person name="Roy S."/>
            <person name="Loubradou J."/>
            <person name="Henrissat B."/>
            <person name="Grigoriev I.V."/>
            <person name="Corradi N."/>
            <person name="Roux C."/>
            <person name="Martin F.M."/>
        </authorList>
    </citation>
    <scope>NUCLEOTIDE SEQUENCE [LARGE SCALE GENOMIC DNA]</scope>
    <source>
        <strain evidence="2 3">DAOM 227022</strain>
    </source>
</reference>
<feature type="region of interest" description="Disordered" evidence="1">
    <location>
        <begin position="1"/>
        <end position="59"/>
    </location>
</feature>
<accession>A0A397TE50</accession>
<dbReference type="STRING" id="658196.A0A397TE50"/>
<feature type="compositionally biased region" description="Basic and acidic residues" evidence="1">
    <location>
        <begin position="1"/>
        <end position="18"/>
    </location>
</feature>
<keyword evidence="3" id="KW-1185">Reference proteome</keyword>
<name>A0A397TE50_9GLOM</name>
<organism evidence="2 3">
    <name type="scientific">Glomus cerebriforme</name>
    <dbReference type="NCBI Taxonomy" id="658196"/>
    <lineage>
        <taxon>Eukaryota</taxon>
        <taxon>Fungi</taxon>
        <taxon>Fungi incertae sedis</taxon>
        <taxon>Mucoromycota</taxon>
        <taxon>Glomeromycotina</taxon>
        <taxon>Glomeromycetes</taxon>
        <taxon>Glomerales</taxon>
        <taxon>Glomeraceae</taxon>
        <taxon>Glomus</taxon>
    </lineage>
</organism>
<feature type="region of interest" description="Disordered" evidence="1">
    <location>
        <begin position="329"/>
        <end position="383"/>
    </location>
</feature>
<feature type="compositionally biased region" description="Low complexity" evidence="1">
    <location>
        <begin position="358"/>
        <end position="383"/>
    </location>
</feature>
<feature type="region of interest" description="Disordered" evidence="1">
    <location>
        <begin position="457"/>
        <end position="476"/>
    </location>
</feature>
<feature type="compositionally biased region" description="Low complexity" evidence="1">
    <location>
        <begin position="238"/>
        <end position="251"/>
    </location>
</feature>
<dbReference type="Proteomes" id="UP000265703">
    <property type="component" value="Unassembled WGS sequence"/>
</dbReference>